<feature type="compositionally biased region" description="Low complexity" evidence="1">
    <location>
        <begin position="109"/>
        <end position="127"/>
    </location>
</feature>
<organism evidence="2 3">
    <name type="scientific">Jatropha curcas</name>
    <name type="common">Barbados nut</name>
    <dbReference type="NCBI Taxonomy" id="180498"/>
    <lineage>
        <taxon>Eukaryota</taxon>
        <taxon>Viridiplantae</taxon>
        <taxon>Streptophyta</taxon>
        <taxon>Embryophyta</taxon>
        <taxon>Tracheophyta</taxon>
        <taxon>Spermatophyta</taxon>
        <taxon>Magnoliopsida</taxon>
        <taxon>eudicotyledons</taxon>
        <taxon>Gunneridae</taxon>
        <taxon>Pentapetalae</taxon>
        <taxon>rosids</taxon>
        <taxon>fabids</taxon>
        <taxon>Malpighiales</taxon>
        <taxon>Euphorbiaceae</taxon>
        <taxon>Crotonoideae</taxon>
        <taxon>Jatropheae</taxon>
        <taxon>Jatropha</taxon>
    </lineage>
</organism>
<proteinExistence type="predicted"/>
<evidence type="ECO:0000313" key="2">
    <source>
        <dbReference type="EMBL" id="KDP43360.1"/>
    </source>
</evidence>
<protein>
    <submittedName>
        <fullName evidence="2">Uncharacterized protein</fullName>
    </submittedName>
</protein>
<evidence type="ECO:0000313" key="3">
    <source>
        <dbReference type="Proteomes" id="UP000027138"/>
    </source>
</evidence>
<dbReference type="AlphaFoldDB" id="A0A067LFS3"/>
<accession>A0A067LFS3</accession>
<dbReference type="EMBL" id="KK914271">
    <property type="protein sequence ID" value="KDP43360.1"/>
    <property type="molecule type" value="Genomic_DNA"/>
</dbReference>
<feature type="region of interest" description="Disordered" evidence="1">
    <location>
        <begin position="109"/>
        <end position="195"/>
    </location>
</feature>
<evidence type="ECO:0000256" key="1">
    <source>
        <dbReference type="SAM" id="MobiDB-lite"/>
    </source>
</evidence>
<sequence>MTIEKDEDLLAMFEIFKEDREVEINVIARNVELLAFERPLGDDGTHGTQQSEVPNVGNVGNIGVAGGSEENQFIYGSRIWDGIEEGVVGGSFSGCSVAGSSGFKGVNRGRAGSRGVSRGKGRVSSVGRGRGDVEGDVRRGRGANESVAADVEMKDEDLEDGLSGIQSGNDERKIADNEEEGVGNYDSRGRRRGDPFQKMYANEFIDPKKWLH</sequence>
<dbReference type="Proteomes" id="UP000027138">
    <property type="component" value="Unassembled WGS sequence"/>
</dbReference>
<reference evidence="2 3" key="1">
    <citation type="journal article" date="2014" name="PLoS ONE">
        <title>Global Analysis of Gene Expression Profiles in Physic Nut (Jatropha curcas L.) Seedlings Exposed to Salt Stress.</title>
        <authorList>
            <person name="Zhang L."/>
            <person name="Zhang C."/>
            <person name="Wu P."/>
            <person name="Chen Y."/>
            <person name="Li M."/>
            <person name="Jiang H."/>
            <person name="Wu G."/>
        </authorList>
    </citation>
    <scope>NUCLEOTIDE SEQUENCE [LARGE SCALE GENOMIC DNA]</scope>
    <source>
        <strain evidence="3">cv. GZQX0401</strain>
        <tissue evidence="2">Young leaves</tissue>
    </source>
</reference>
<gene>
    <name evidence="2" type="ORF">JCGZ_25465</name>
</gene>
<name>A0A067LFS3_JATCU</name>
<feature type="compositionally biased region" description="Basic and acidic residues" evidence="1">
    <location>
        <begin position="129"/>
        <end position="139"/>
    </location>
</feature>
<keyword evidence="3" id="KW-1185">Reference proteome</keyword>